<dbReference type="AlphaFoldDB" id="A0A1K0I9R1"/>
<feature type="region of interest" description="Disordered" evidence="1">
    <location>
        <begin position="188"/>
        <end position="226"/>
    </location>
</feature>
<sequence length="674" mass="73076">MAGERRDLPLMGRSAEVGTVDQAARTVDLVWTTGARVQRYDYWNERYYLEELSLDPAHVRMGRLQSGTANLLNTHSSWDLSGVLGVVTAASLDGEQGSATVRFSQRDDVQPYFQDVVDKIIRNVSVGYRIYKMERIAPAVDGDMWIYRAIDWEPYELSLVPVPADPGATTRSAAQGQQQRTFACEFFDHSQPPAAAGNTTRKETNMPGENTTTQPAATTTAATPTAAVVDQRALDAAREEGARAESERQTGIREAVRLGGLDEPFAVQLIGERTMTAEAAGLAVLREQAKRSAANPTRSAADIQTTRDETDARRQAMGDAIVLRANPRVGLDAARSDAARQFRGMDLMDMAREAIQLAGGNCRGLSKREIAVMALNLDRDMQVRGGMSSTSDFPEILGNTVGRSLRQAYQVQARTFLPFCRQATAPDFKQVARTQLSEASALQKVNQGGEYKAITFGESAEKYSLGKYGGIVTITWESLINDDLSAFDRIPLAIAAEAAALEGDIVYGILTGNPAMADGVALFHANHGNLAGAGAAISETTLSAGRAAMLKQKGLQNRVLNVAPSFLVVGPDKEFEANKFTSANFVAAKAVDINPAYNTSLEVIVEARITGNAWHLAAEPGLIDTIEYAYLEGEEGLFTEQRRGFEVDGLQIKARHVFAAKAIDWRGLYQNPGN</sequence>
<feature type="compositionally biased region" description="Low complexity" evidence="1">
    <location>
        <begin position="211"/>
        <end position="226"/>
    </location>
</feature>
<organism evidence="2">
    <name type="scientific">Cupriavidus necator</name>
    <name type="common">Alcaligenes eutrophus</name>
    <name type="synonym">Ralstonia eutropha</name>
    <dbReference type="NCBI Taxonomy" id="106590"/>
    <lineage>
        <taxon>Bacteria</taxon>
        <taxon>Pseudomonadati</taxon>
        <taxon>Pseudomonadota</taxon>
        <taxon>Betaproteobacteria</taxon>
        <taxon>Burkholderiales</taxon>
        <taxon>Burkholderiaceae</taxon>
        <taxon>Cupriavidus</taxon>
    </lineage>
</organism>
<feature type="region of interest" description="Disordered" evidence="1">
    <location>
        <begin position="290"/>
        <end position="310"/>
    </location>
</feature>
<feature type="compositionally biased region" description="Polar residues" evidence="1">
    <location>
        <begin position="294"/>
        <end position="304"/>
    </location>
</feature>
<reference evidence="2" key="1">
    <citation type="submission" date="2016-09" db="EMBL/GenBank/DDBJ databases">
        <authorList>
            <person name="Capua I."/>
            <person name="De Benedictis P."/>
            <person name="Joannis T."/>
            <person name="Lombin L.H."/>
            <person name="Cattoli G."/>
        </authorList>
    </citation>
    <scope>NUCLEOTIDE SEQUENCE</scope>
    <source>
        <strain evidence="2">B9</strain>
    </source>
</reference>
<proteinExistence type="predicted"/>
<name>A0A1K0I9R1_CUPNE</name>
<protein>
    <submittedName>
        <fullName evidence="2">Peptidase U35 phage prohead HK97</fullName>
    </submittedName>
</protein>
<dbReference type="Pfam" id="PF25209">
    <property type="entry name" value="Phage_capsid_4"/>
    <property type="match status" value="1"/>
</dbReference>
<dbReference type="EMBL" id="FMSH01000023">
    <property type="protein sequence ID" value="SCU73551.1"/>
    <property type="molecule type" value="Genomic_DNA"/>
</dbReference>
<evidence type="ECO:0000313" key="2">
    <source>
        <dbReference type="EMBL" id="SCU73551.1"/>
    </source>
</evidence>
<evidence type="ECO:0000256" key="1">
    <source>
        <dbReference type="SAM" id="MobiDB-lite"/>
    </source>
</evidence>
<dbReference type="NCBIfam" id="NF045541">
    <property type="entry name" value="scaf_prot_MCP2"/>
    <property type="match status" value="1"/>
</dbReference>
<gene>
    <name evidence="2" type="ORF">CNECB9_1190025</name>
</gene>
<accession>A0A1K0I9R1</accession>